<feature type="transmembrane region" description="Helical" evidence="5">
    <location>
        <begin position="270"/>
        <end position="291"/>
    </location>
</feature>
<dbReference type="EMBL" id="BKZW01000001">
    <property type="protein sequence ID" value="GER87230.1"/>
    <property type="molecule type" value="Genomic_DNA"/>
</dbReference>
<reference evidence="6 7" key="1">
    <citation type="submission" date="2019-10" db="EMBL/GenBank/DDBJ databases">
        <title>Dictyobacter vulcani sp. nov., within the class Ktedonobacteria, isolated from soil of volcanic Mt. Zao.</title>
        <authorList>
            <person name="Zheng Y."/>
            <person name="Wang C.M."/>
            <person name="Sakai Y."/>
            <person name="Abe K."/>
            <person name="Yokota A."/>
            <person name="Yabe S."/>
        </authorList>
    </citation>
    <scope>NUCLEOTIDE SEQUENCE [LARGE SCALE GENOMIC DNA]</scope>
    <source>
        <strain evidence="6 7">W12</strain>
    </source>
</reference>
<protein>
    <recommendedName>
        <fullName evidence="8">1,4-dihydroxy-2-naphthoate octaprenyltransferase</fullName>
    </recommendedName>
</protein>
<name>A0A5J4KLC8_9CHLR</name>
<feature type="transmembrane region" description="Helical" evidence="5">
    <location>
        <begin position="87"/>
        <end position="108"/>
    </location>
</feature>
<dbReference type="InterPro" id="IPR000537">
    <property type="entry name" value="UbiA_prenyltransferase"/>
</dbReference>
<evidence type="ECO:0000313" key="7">
    <source>
        <dbReference type="Proteomes" id="UP000326912"/>
    </source>
</evidence>
<keyword evidence="7" id="KW-1185">Reference proteome</keyword>
<evidence type="ECO:0000256" key="2">
    <source>
        <dbReference type="ARBA" id="ARBA00022692"/>
    </source>
</evidence>
<evidence type="ECO:0000256" key="5">
    <source>
        <dbReference type="SAM" id="Phobius"/>
    </source>
</evidence>
<keyword evidence="4 5" id="KW-0472">Membrane</keyword>
<gene>
    <name evidence="6" type="ORF">KDW_13920</name>
</gene>
<dbReference type="InterPro" id="IPR050475">
    <property type="entry name" value="Prenyltransferase_related"/>
</dbReference>
<feature type="transmembrane region" description="Helical" evidence="5">
    <location>
        <begin position="163"/>
        <end position="183"/>
    </location>
</feature>
<feature type="transmembrane region" description="Helical" evidence="5">
    <location>
        <begin position="16"/>
        <end position="38"/>
    </location>
</feature>
<dbReference type="PANTHER" id="PTHR42723">
    <property type="entry name" value="CHLOROPHYLL SYNTHASE"/>
    <property type="match status" value="1"/>
</dbReference>
<feature type="transmembrane region" description="Helical" evidence="5">
    <location>
        <begin position="44"/>
        <end position="66"/>
    </location>
</feature>
<dbReference type="Gene3D" id="1.10.357.140">
    <property type="entry name" value="UbiA prenyltransferase"/>
    <property type="match status" value="1"/>
</dbReference>
<dbReference type="Proteomes" id="UP000326912">
    <property type="component" value="Unassembled WGS sequence"/>
</dbReference>
<dbReference type="PANTHER" id="PTHR42723:SF1">
    <property type="entry name" value="CHLOROPHYLL SYNTHASE, CHLOROPLASTIC"/>
    <property type="match status" value="1"/>
</dbReference>
<evidence type="ECO:0000256" key="4">
    <source>
        <dbReference type="ARBA" id="ARBA00023136"/>
    </source>
</evidence>
<proteinExistence type="predicted"/>
<dbReference type="Pfam" id="PF01040">
    <property type="entry name" value="UbiA"/>
    <property type="match status" value="1"/>
</dbReference>
<feature type="transmembrane region" description="Helical" evidence="5">
    <location>
        <begin position="114"/>
        <end position="132"/>
    </location>
</feature>
<sequence length="292" mass="31646">MGALKQRQPGSKIPGFFLLCHPGPVLLHTLAVSIFALLAAWPHLVWGTLFLVIAAHCAMQCSIAVLNDYCDRELDMVSKRDKPLARGIVSPREALIFGWLWIVLMYLLLLPLNWLAILISTLYLILGQGYNLGLKSTPWSGIVFALAIPLIPVYAFVAVGHISPFIFCLIPVAALLGVALNLANSLPDLAEDAANQAHTLAVALGEQRTRLLCPLLIFLAALLVAIFTLTNVVFVQPLIFWLTSGLVLIGIGLIIFQPVHTGMPQAGKRYFLLVVGTCLVLASGWLASTLLV</sequence>
<comment type="caution">
    <text evidence="6">The sequence shown here is derived from an EMBL/GenBank/DDBJ whole genome shotgun (WGS) entry which is preliminary data.</text>
</comment>
<feature type="transmembrane region" description="Helical" evidence="5">
    <location>
        <begin position="139"/>
        <end position="157"/>
    </location>
</feature>
<feature type="transmembrane region" description="Helical" evidence="5">
    <location>
        <begin position="211"/>
        <end position="232"/>
    </location>
</feature>
<dbReference type="AlphaFoldDB" id="A0A5J4KLC8"/>
<keyword evidence="2 5" id="KW-0812">Transmembrane</keyword>
<evidence type="ECO:0008006" key="8">
    <source>
        <dbReference type="Google" id="ProtNLM"/>
    </source>
</evidence>
<evidence type="ECO:0000313" key="6">
    <source>
        <dbReference type="EMBL" id="GER87230.1"/>
    </source>
</evidence>
<dbReference type="CDD" id="cd13956">
    <property type="entry name" value="PT_UbiA"/>
    <property type="match status" value="1"/>
</dbReference>
<keyword evidence="3 5" id="KW-1133">Transmembrane helix</keyword>
<organism evidence="6 7">
    <name type="scientific">Dictyobacter vulcani</name>
    <dbReference type="NCBI Taxonomy" id="2607529"/>
    <lineage>
        <taxon>Bacteria</taxon>
        <taxon>Bacillati</taxon>
        <taxon>Chloroflexota</taxon>
        <taxon>Ktedonobacteria</taxon>
        <taxon>Ktedonobacterales</taxon>
        <taxon>Dictyobacteraceae</taxon>
        <taxon>Dictyobacter</taxon>
    </lineage>
</organism>
<accession>A0A5J4KLC8</accession>
<dbReference type="GO" id="GO:0016765">
    <property type="term" value="F:transferase activity, transferring alkyl or aryl (other than methyl) groups"/>
    <property type="evidence" value="ECO:0007669"/>
    <property type="project" value="InterPro"/>
</dbReference>
<dbReference type="GO" id="GO:0016020">
    <property type="term" value="C:membrane"/>
    <property type="evidence" value="ECO:0007669"/>
    <property type="project" value="UniProtKB-SubCell"/>
</dbReference>
<comment type="subcellular location">
    <subcellularLocation>
        <location evidence="1">Membrane</location>
        <topology evidence="1">Multi-pass membrane protein</topology>
    </subcellularLocation>
</comment>
<feature type="transmembrane region" description="Helical" evidence="5">
    <location>
        <begin position="238"/>
        <end position="258"/>
    </location>
</feature>
<dbReference type="InterPro" id="IPR044878">
    <property type="entry name" value="UbiA_sf"/>
</dbReference>
<evidence type="ECO:0000256" key="3">
    <source>
        <dbReference type="ARBA" id="ARBA00022989"/>
    </source>
</evidence>
<dbReference type="RefSeq" id="WP_151755252.1">
    <property type="nucleotide sequence ID" value="NZ_BKZW01000001.1"/>
</dbReference>
<evidence type="ECO:0000256" key="1">
    <source>
        <dbReference type="ARBA" id="ARBA00004141"/>
    </source>
</evidence>